<evidence type="ECO:0000313" key="3">
    <source>
        <dbReference type="EMBL" id="CAA9493106.1"/>
    </source>
</evidence>
<feature type="compositionally biased region" description="Basic and acidic residues" evidence="1">
    <location>
        <begin position="1"/>
        <end position="20"/>
    </location>
</feature>
<name>A0A6J4SDQ7_9ACTN</name>
<dbReference type="EMBL" id="CADCVQ010000066">
    <property type="protein sequence ID" value="CAA9493106.1"/>
    <property type="molecule type" value="Genomic_DNA"/>
</dbReference>
<proteinExistence type="predicted"/>
<evidence type="ECO:0000259" key="2">
    <source>
        <dbReference type="Pfam" id="PF13699"/>
    </source>
</evidence>
<reference evidence="3" key="1">
    <citation type="submission" date="2020-02" db="EMBL/GenBank/DDBJ databases">
        <authorList>
            <person name="Meier V. D."/>
        </authorList>
    </citation>
    <scope>NUCLEOTIDE SEQUENCE</scope>
    <source>
        <strain evidence="3">AVDCRST_MAG67</strain>
    </source>
</reference>
<sequence length="181" mass="18689">MKADPARRLDDEIERRREPGARPATPAASLGALARVVGNHAFATLARDGAGILPGGAVHPDVDTAIARSRGRGGALDAGVRNRLAPALDDALADVRVHTDDHADTLARAVSARAFTTGADVFFARGEYRPGTSSGDSLLAHELTHVVQQRGASASGPLTVSEPGDPFEVEADAVARELSSG</sequence>
<protein>
    <recommendedName>
        <fullName evidence="2">eCIS core domain-containing protein</fullName>
    </recommendedName>
</protein>
<feature type="region of interest" description="Disordered" evidence="1">
    <location>
        <begin position="1"/>
        <end position="26"/>
    </location>
</feature>
<accession>A0A6J4SDQ7</accession>
<gene>
    <name evidence="3" type="ORF">AVDCRST_MAG67-1470</name>
</gene>
<dbReference type="AlphaFoldDB" id="A0A6J4SDQ7"/>
<dbReference type="InterPro" id="IPR025295">
    <property type="entry name" value="eCIS_core_dom"/>
</dbReference>
<organism evidence="3">
    <name type="scientific">uncultured Solirubrobacteraceae bacterium</name>
    <dbReference type="NCBI Taxonomy" id="1162706"/>
    <lineage>
        <taxon>Bacteria</taxon>
        <taxon>Bacillati</taxon>
        <taxon>Actinomycetota</taxon>
        <taxon>Thermoleophilia</taxon>
        <taxon>Solirubrobacterales</taxon>
        <taxon>Solirubrobacteraceae</taxon>
        <taxon>environmental samples</taxon>
    </lineage>
</organism>
<feature type="domain" description="eCIS core" evidence="2">
    <location>
        <begin position="76"/>
        <end position="152"/>
    </location>
</feature>
<evidence type="ECO:0000256" key="1">
    <source>
        <dbReference type="SAM" id="MobiDB-lite"/>
    </source>
</evidence>
<dbReference type="Pfam" id="PF13699">
    <property type="entry name" value="eCIS_core"/>
    <property type="match status" value="1"/>
</dbReference>